<proteinExistence type="predicted"/>
<dbReference type="Gene3D" id="1.10.287.110">
    <property type="entry name" value="DnaJ domain"/>
    <property type="match status" value="1"/>
</dbReference>
<evidence type="ECO:0000313" key="3">
    <source>
        <dbReference type="Proteomes" id="UP001056539"/>
    </source>
</evidence>
<accession>A0AAX3BEV1</accession>
<dbReference type="SMART" id="SM00271">
    <property type="entry name" value="DnaJ"/>
    <property type="match status" value="1"/>
</dbReference>
<dbReference type="AlphaFoldDB" id="A0AAX3BEV1"/>
<name>A0AAX3BEV1_9SPIR</name>
<dbReference type="PRINTS" id="PR00625">
    <property type="entry name" value="JDOMAIN"/>
</dbReference>
<gene>
    <name evidence="2" type="ORF">KDW03_02305</name>
</gene>
<dbReference type="InterPro" id="IPR036869">
    <property type="entry name" value="J_dom_sf"/>
</dbReference>
<reference evidence="2" key="1">
    <citation type="submission" date="2021-04" db="EMBL/GenBank/DDBJ databases">
        <authorList>
            <person name="Postec A."/>
        </authorList>
    </citation>
    <scope>NUCLEOTIDE SEQUENCE</scope>
    <source>
        <strain evidence="2">F1F22</strain>
    </source>
</reference>
<organism evidence="2 3">
    <name type="scientific">Thermospira aquatica</name>
    <dbReference type="NCBI Taxonomy" id="2828656"/>
    <lineage>
        <taxon>Bacteria</taxon>
        <taxon>Pseudomonadati</taxon>
        <taxon>Spirochaetota</taxon>
        <taxon>Spirochaetia</taxon>
        <taxon>Brevinematales</taxon>
        <taxon>Thermospiraceae</taxon>
        <taxon>Thermospira</taxon>
    </lineage>
</organism>
<keyword evidence="3" id="KW-1185">Reference proteome</keyword>
<dbReference type="RefSeq" id="WP_271435784.1">
    <property type="nucleotide sequence ID" value="NZ_CP073355.1"/>
</dbReference>
<evidence type="ECO:0000259" key="1">
    <source>
        <dbReference type="PROSITE" id="PS50076"/>
    </source>
</evidence>
<dbReference type="SUPFAM" id="SSF46565">
    <property type="entry name" value="Chaperone J-domain"/>
    <property type="match status" value="1"/>
</dbReference>
<sequence>MASPLSLKEAVEILELGESFSLEDLQNSYRKLLKKYHPDHCQDLAVFCEEKTREVIEAYKLVFSYVKHYRITVNALESSVPEEFWMKHFASDGVWGNPDFFSHQKKK</sequence>
<protein>
    <submittedName>
        <fullName evidence="2">J domain-containing protein</fullName>
    </submittedName>
</protein>
<evidence type="ECO:0000313" key="2">
    <source>
        <dbReference type="EMBL" id="URA10658.1"/>
    </source>
</evidence>
<feature type="domain" description="J" evidence="1">
    <location>
        <begin position="9"/>
        <end position="77"/>
    </location>
</feature>
<reference evidence="2" key="2">
    <citation type="submission" date="2022-06" db="EMBL/GenBank/DDBJ databases">
        <title>Thermospira aquatica gen. nov., sp. nov.</title>
        <authorList>
            <person name="Ben Ali Gam Z."/>
            <person name="Labat M."/>
        </authorList>
    </citation>
    <scope>NUCLEOTIDE SEQUENCE</scope>
    <source>
        <strain evidence="2">F1F22</strain>
    </source>
</reference>
<dbReference type="Proteomes" id="UP001056539">
    <property type="component" value="Chromosome"/>
</dbReference>
<dbReference type="KEGG" id="taqu:KDW03_02305"/>
<dbReference type="PROSITE" id="PS50076">
    <property type="entry name" value="DNAJ_2"/>
    <property type="match status" value="1"/>
</dbReference>
<dbReference type="CDD" id="cd06257">
    <property type="entry name" value="DnaJ"/>
    <property type="match status" value="1"/>
</dbReference>
<dbReference type="Pfam" id="PF00226">
    <property type="entry name" value="DnaJ"/>
    <property type="match status" value="1"/>
</dbReference>
<dbReference type="EMBL" id="CP073355">
    <property type="protein sequence ID" value="URA10658.1"/>
    <property type="molecule type" value="Genomic_DNA"/>
</dbReference>
<dbReference type="InterPro" id="IPR001623">
    <property type="entry name" value="DnaJ_domain"/>
</dbReference>